<dbReference type="EMBL" id="PGGH01413437">
    <property type="protein sequence ID" value="NIG61978.1"/>
    <property type="molecule type" value="Genomic_DNA"/>
</dbReference>
<feature type="domain" description="FERM" evidence="1">
    <location>
        <begin position="1"/>
        <end position="255"/>
    </location>
</feature>
<dbReference type="InterPro" id="IPR051567">
    <property type="entry name" value="Unconventional_Myosin_ATPase"/>
</dbReference>
<dbReference type="PANTHER" id="PTHR22692:SF24">
    <property type="entry name" value="MYOSIN VIIB"/>
    <property type="match status" value="1"/>
</dbReference>
<dbReference type="Pfam" id="PF00373">
    <property type="entry name" value="FERM_M"/>
    <property type="match status" value="1"/>
</dbReference>
<dbReference type="SUPFAM" id="SSF47031">
    <property type="entry name" value="Second domain of FERM"/>
    <property type="match status" value="1"/>
</dbReference>
<evidence type="ECO:0000259" key="1">
    <source>
        <dbReference type="PROSITE" id="PS50057"/>
    </source>
</evidence>
<evidence type="ECO:0000313" key="2">
    <source>
        <dbReference type="EMBL" id="NIG61978.1"/>
    </source>
</evidence>
<dbReference type="Proteomes" id="UP001165941">
    <property type="component" value="Unassembled WGS sequence"/>
</dbReference>
<protein>
    <submittedName>
        <fullName evidence="2">Unconventional myosin-VIIb</fullName>
    </submittedName>
</protein>
<dbReference type="CDD" id="cd13199">
    <property type="entry name" value="FERM_C2_MyoVII"/>
    <property type="match status" value="1"/>
</dbReference>
<name>A0ABX0SAB9_PONBL</name>
<keyword evidence="3" id="KW-1185">Reference proteome</keyword>
<accession>A0ABX0SAB9</accession>
<dbReference type="InterPro" id="IPR035963">
    <property type="entry name" value="FERM_2"/>
</dbReference>
<reference evidence="2" key="1">
    <citation type="submission" date="2018-05" db="EMBL/GenBank/DDBJ databases">
        <authorList>
            <person name="Pedro S.L.S."/>
            <person name="Freitas R.C."/>
            <person name="Barreto A.S."/>
            <person name="Lima A.O.S."/>
        </authorList>
    </citation>
    <scope>NUCLEOTIDE SEQUENCE</scope>
    <source>
        <strain evidence="2">BP203</strain>
        <tissue evidence="2">Muscle</tissue>
    </source>
</reference>
<gene>
    <name evidence="2" type="ORF">BU61_11489</name>
</gene>
<proteinExistence type="predicted"/>
<organism evidence="2 3">
    <name type="scientific">Pontoporia blainvillei</name>
    <name type="common">Franciscana</name>
    <name type="synonym">Delphinus blainvillei</name>
    <dbReference type="NCBI Taxonomy" id="48723"/>
    <lineage>
        <taxon>Eukaryota</taxon>
        <taxon>Metazoa</taxon>
        <taxon>Chordata</taxon>
        <taxon>Craniata</taxon>
        <taxon>Vertebrata</taxon>
        <taxon>Euteleostomi</taxon>
        <taxon>Mammalia</taxon>
        <taxon>Eutheria</taxon>
        <taxon>Laurasiatheria</taxon>
        <taxon>Artiodactyla</taxon>
        <taxon>Whippomorpha</taxon>
        <taxon>Cetacea</taxon>
        <taxon>Odontoceti</taxon>
        <taxon>Pontoporiidae</taxon>
        <taxon>Pontoporia</taxon>
    </lineage>
</organism>
<evidence type="ECO:0000313" key="3">
    <source>
        <dbReference type="Proteomes" id="UP001165941"/>
    </source>
</evidence>
<dbReference type="PROSITE" id="PS50057">
    <property type="entry name" value="FERM_3"/>
    <property type="match status" value="1"/>
</dbReference>
<dbReference type="Gene3D" id="1.20.80.10">
    <property type="match status" value="1"/>
</dbReference>
<dbReference type="Pfam" id="PF02174">
    <property type="entry name" value="IRS"/>
    <property type="match status" value="1"/>
</dbReference>
<dbReference type="InterPro" id="IPR019748">
    <property type="entry name" value="FERM_central"/>
</dbReference>
<comment type="caution">
    <text evidence="2">The sequence shown here is derived from an EMBL/GenBank/DDBJ whole genome shotgun (WGS) entry which is preliminary data.</text>
</comment>
<sequence>MRGAKGQGAAVTLSYQVYFMRKLWLSVAPGRDVKADTILHYHQELPKYLRGFHKCSQEDAVHLAGFIYKAQFGSDRSQLASMPKVLRELVPENLTRLMSSEEWKKVFGRGWGGAPQLLPPQGPRPGATVRILLACDKCRDVTVEEAKVAFLKWICRWPTFGSAFFEVKQTSEPSYPDIILIAINRHGVLLIHPKTKDLLTTYPFTKIASWSSGSTYFHMVLGSLGRGSRLLCETSLGYKMDDLLTSYVQQLLSTVNKQRDPRTSVPASP</sequence>
<dbReference type="InterPro" id="IPR000299">
    <property type="entry name" value="FERM_domain"/>
</dbReference>
<dbReference type="InterPro" id="IPR014352">
    <property type="entry name" value="FERM/acyl-CoA-bd_prot_sf"/>
</dbReference>
<dbReference type="PANTHER" id="PTHR22692">
    <property type="entry name" value="MYOSIN VII, XV"/>
    <property type="match status" value="1"/>
</dbReference>
<dbReference type="InterPro" id="IPR011993">
    <property type="entry name" value="PH-like_dom_sf"/>
</dbReference>
<dbReference type="Gene3D" id="2.30.29.30">
    <property type="entry name" value="Pleckstrin-homology domain (PH domain)/Phosphotyrosine-binding domain (PTB)"/>
    <property type="match status" value="1"/>
</dbReference>
<dbReference type="InterPro" id="IPR041794">
    <property type="entry name" value="MyoVII_FERM_C2"/>
</dbReference>
<dbReference type="InterPro" id="IPR002404">
    <property type="entry name" value="IRS_PTB"/>
</dbReference>
<dbReference type="SUPFAM" id="SSF50729">
    <property type="entry name" value="PH domain-like"/>
    <property type="match status" value="1"/>
</dbReference>
<dbReference type="CDD" id="cd14473">
    <property type="entry name" value="FERM_B-lobe"/>
    <property type="match status" value="1"/>
</dbReference>